<evidence type="ECO:0000313" key="1">
    <source>
        <dbReference type="EMBL" id="CAB4150022.1"/>
    </source>
</evidence>
<dbReference type="EMBL" id="LR796534">
    <property type="protein sequence ID" value="CAB4150022.1"/>
    <property type="molecule type" value="Genomic_DNA"/>
</dbReference>
<reference evidence="1" key="1">
    <citation type="submission" date="2020-04" db="EMBL/GenBank/DDBJ databases">
        <authorList>
            <person name="Chiriac C."/>
            <person name="Salcher M."/>
            <person name="Ghai R."/>
            <person name="Kavagutti S V."/>
        </authorList>
    </citation>
    <scope>NUCLEOTIDE SEQUENCE</scope>
</reference>
<name>A0A6J5MUF3_9CAUD</name>
<proteinExistence type="predicted"/>
<protein>
    <submittedName>
        <fullName evidence="1">Uncharacterized protein</fullName>
    </submittedName>
</protein>
<organism evidence="1">
    <name type="scientific">uncultured Caudovirales phage</name>
    <dbReference type="NCBI Taxonomy" id="2100421"/>
    <lineage>
        <taxon>Viruses</taxon>
        <taxon>Duplodnaviria</taxon>
        <taxon>Heunggongvirae</taxon>
        <taxon>Uroviricota</taxon>
        <taxon>Caudoviricetes</taxon>
        <taxon>Peduoviridae</taxon>
        <taxon>Maltschvirus</taxon>
        <taxon>Maltschvirus maltsch</taxon>
    </lineage>
</organism>
<sequence>MSYIVVENFSAGLDTRRHPLTAKPGTLQTLNNAHVSRGGEIEKRKAFEAINPNQALNAILFNRPFHGLQATADKIYTFTDGINSEYITNGEFPVAGGLYAKYLEHPSRDFDNGGFAPSLVDIVYSTLYGGKTFVLAKWDNGDVIPYLDGVFIPDFYIGTTRSWMIGATSHPMQGFLSTITWQINGNTYGTNTTGWNAVTSNVTYVTNPWIDVTAPVGVDFTPSYTSSPGPSEGGIVVAMTTLQEYVEPKVEVKAAGSFAVTGGYAQPARLWTDGRNLDAASLPGIRSIRAGASSPTAADGLDLIGWGGTIGLKYNTYPNNEYTAGSNHGLLLYNIAKVINENTNSGLNHKYSAYSYLRDYNGGNDTNSMYLYAPAEKGANANGTLVQIEFDADPSGVYDVYQLIIPSTIAPSPYNPGKFIATMGTLGVGTGDGGGTNAGSTNAITSVTVDGIEILGAMKNWSVSHSNLMQAVVDQINTYSSTPEYTATLSGGRVVITALAGTGKTPNGRPINVQTSGNVIIGSVVGLGGGVAAEDGKQKVVRYTVTSPFYPDKSLTLIATKTLDAANPIYWGATRVSNIKPVSALTYKTKAHVGASSSLFFSGVNQPTLWGQSGVGAGFINMSNNSGGNEVLTAVALYQGNVASFSRRTVQIWSIDTDPANNRQGQVLSNTGALGQKSVISVGDIDVFYLSDSGVRSIRARDSSNSAVVNDVGTPIDNLVLADVAGLTETQKTNCAAVIEPNDGRYWLAIGNKIYVYSYFPSSQVAAWSTYSPGHSFTEFTTKDGKVYAKEGQYVYVYGGVSGSLYDNSPVEVILPYLDGGKPAHMKTLSGIDMTCEGEWAIEIGMDPVSPNARDLVATVSQPTFTLGRIQATGMGTHVGVRLTCDSAGYARLANIIAHIDFNESD</sequence>
<gene>
    <name evidence="1" type="ORF">UFOVP549_27</name>
</gene>
<accession>A0A6J5MUF3</accession>